<dbReference type="SMART" id="SM00082">
    <property type="entry name" value="LRRCT"/>
    <property type="match status" value="1"/>
</dbReference>
<name>A0A7J7IS68_BUGNE</name>
<dbReference type="PANTHER" id="PTHR24364:SF18">
    <property type="entry name" value="LP06937P"/>
    <property type="match status" value="1"/>
</dbReference>
<evidence type="ECO:0000256" key="1">
    <source>
        <dbReference type="ARBA" id="ARBA00022614"/>
    </source>
</evidence>
<feature type="transmembrane region" description="Helical" evidence="4">
    <location>
        <begin position="319"/>
        <end position="339"/>
    </location>
</feature>
<keyword evidence="1" id="KW-0433">Leucine-rich repeat</keyword>
<dbReference type="Proteomes" id="UP000593567">
    <property type="component" value="Unassembled WGS sequence"/>
</dbReference>
<evidence type="ECO:0000313" key="7">
    <source>
        <dbReference type="EMBL" id="KAF6016675.1"/>
    </source>
</evidence>
<dbReference type="InterPro" id="IPR003591">
    <property type="entry name" value="Leu-rich_rpt_typical-subtyp"/>
</dbReference>
<keyword evidence="3" id="KW-0677">Repeat</keyword>
<keyword evidence="8" id="KW-1185">Reference proteome</keyword>
<keyword evidence="2 5" id="KW-0732">Signal</keyword>
<feature type="domain" description="LRRCT" evidence="6">
    <location>
        <begin position="256"/>
        <end position="311"/>
    </location>
</feature>
<comment type="caution">
    <text evidence="7">The sequence shown here is derived from an EMBL/GenBank/DDBJ whole genome shotgun (WGS) entry which is preliminary data.</text>
</comment>
<keyword evidence="4" id="KW-0812">Transmembrane</keyword>
<dbReference type="EMBL" id="VXIV02003489">
    <property type="protein sequence ID" value="KAF6016675.1"/>
    <property type="molecule type" value="Genomic_DNA"/>
</dbReference>
<evidence type="ECO:0000313" key="8">
    <source>
        <dbReference type="Proteomes" id="UP000593567"/>
    </source>
</evidence>
<evidence type="ECO:0000256" key="5">
    <source>
        <dbReference type="SAM" id="SignalP"/>
    </source>
</evidence>
<dbReference type="InterPro" id="IPR032675">
    <property type="entry name" value="LRR_dom_sf"/>
</dbReference>
<dbReference type="Gene3D" id="3.80.10.10">
    <property type="entry name" value="Ribonuclease Inhibitor"/>
    <property type="match status" value="1"/>
</dbReference>
<dbReference type="SMART" id="SM00369">
    <property type="entry name" value="LRR_TYP"/>
    <property type="match status" value="4"/>
</dbReference>
<organism evidence="7 8">
    <name type="scientific">Bugula neritina</name>
    <name type="common">Brown bryozoan</name>
    <name type="synonym">Sertularia neritina</name>
    <dbReference type="NCBI Taxonomy" id="10212"/>
    <lineage>
        <taxon>Eukaryota</taxon>
        <taxon>Metazoa</taxon>
        <taxon>Spiralia</taxon>
        <taxon>Lophotrochozoa</taxon>
        <taxon>Bryozoa</taxon>
        <taxon>Gymnolaemata</taxon>
        <taxon>Cheilostomatida</taxon>
        <taxon>Flustrina</taxon>
        <taxon>Buguloidea</taxon>
        <taxon>Bugulidae</taxon>
        <taxon>Bugula</taxon>
    </lineage>
</organism>
<feature type="signal peptide" evidence="5">
    <location>
        <begin position="1"/>
        <end position="26"/>
    </location>
</feature>
<dbReference type="InterPro" id="IPR000483">
    <property type="entry name" value="Cys-rich_flank_reg_C"/>
</dbReference>
<accession>A0A7J7IS68</accession>
<evidence type="ECO:0000256" key="4">
    <source>
        <dbReference type="SAM" id="Phobius"/>
    </source>
</evidence>
<dbReference type="AlphaFoldDB" id="A0A7J7IS68"/>
<dbReference type="PANTHER" id="PTHR24364">
    <property type="entry name" value="LP06937P"/>
    <property type="match status" value="1"/>
</dbReference>
<proteinExistence type="predicted"/>
<protein>
    <recommendedName>
        <fullName evidence="6">LRRCT domain-containing protein</fullName>
    </recommendedName>
</protein>
<dbReference type="OrthoDB" id="8861968at2759"/>
<dbReference type="GO" id="GO:0016020">
    <property type="term" value="C:membrane"/>
    <property type="evidence" value="ECO:0007669"/>
    <property type="project" value="TreeGrafter"/>
</dbReference>
<dbReference type="Pfam" id="PF13855">
    <property type="entry name" value="LRR_8"/>
    <property type="match status" value="2"/>
</dbReference>
<dbReference type="SUPFAM" id="SSF52058">
    <property type="entry name" value="L domain-like"/>
    <property type="match status" value="1"/>
</dbReference>
<dbReference type="InterPro" id="IPR052286">
    <property type="entry name" value="Wnt_signaling_inhibitor"/>
</dbReference>
<evidence type="ECO:0000259" key="6">
    <source>
        <dbReference type="SMART" id="SM00082"/>
    </source>
</evidence>
<sequence>MLILLQSFVILLVGIIPSVILHCTESDTELVCSNSQDHMAFEDLQDFGQRHPNLSKVVFTGHNIPYLGKNSLGAVRHDSLHTYNLSNNNIKKIDPGAFHYMRNLKTLILDDNDWNFNANVDHPRVFNHSQLTTLSLNNAFAPLNTADKNSSEVFEMLDVIFTNSSMESLVSLSMRNNRIDGLPVDFFDNMTNLEVLDLSYNHLPRVAFNLLALEKLKILNLHWNSMTHIDNSLLFNLSLMYNGGRGQLQTVTLYKNPIACDCSVHDLWRWLNTNNKTLVEDIDKLTCSSAPLDTMVGSPLMSFTLADLVCKKPPKGETYIVLGVVLGIVGAVAMVILFLNRSFFIGKYRSCRETLGSKHEHSVYSTTRYDSVR</sequence>
<keyword evidence="4" id="KW-0472">Membrane</keyword>
<evidence type="ECO:0000256" key="2">
    <source>
        <dbReference type="ARBA" id="ARBA00022729"/>
    </source>
</evidence>
<gene>
    <name evidence="7" type="ORF">EB796_025019</name>
</gene>
<dbReference type="InterPro" id="IPR001611">
    <property type="entry name" value="Leu-rich_rpt"/>
</dbReference>
<reference evidence="7" key="1">
    <citation type="submission" date="2020-06" db="EMBL/GenBank/DDBJ databases">
        <title>Draft genome of Bugula neritina, a colonial animal packing powerful symbionts and potential medicines.</title>
        <authorList>
            <person name="Rayko M."/>
        </authorList>
    </citation>
    <scope>NUCLEOTIDE SEQUENCE [LARGE SCALE GENOMIC DNA]</scope>
    <source>
        <strain evidence="7">Kwan_BN1</strain>
    </source>
</reference>
<keyword evidence="4" id="KW-1133">Transmembrane helix</keyword>
<dbReference type="PROSITE" id="PS51450">
    <property type="entry name" value="LRR"/>
    <property type="match status" value="2"/>
</dbReference>
<feature type="chain" id="PRO_5029588428" description="LRRCT domain-containing protein" evidence="5">
    <location>
        <begin position="27"/>
        <end position="373"/>
    </location>
</feature>
<evidence type="ECO:0000256" key="3">
    <source>
        <dbReference type="ARBA" id="ARBA00022737"/>
    </source>
</evidence>